<dbReference type="Proteomes" id="UP000006428">
    <property type="component" value="Unassembled WGS sequence"/>
</dbReference>
<dbReference type="EMBL" id="AGVO01000050">
    <property type="protein sequence ID" value="EHI51922.1"/>
    <property type="molecule type" value="Genomic_DNA"/>
</dbReference>
<sequence length="61" mass="7226">MIYGDFHHPFVFLDIKQFKVAFIIEIKNVFIGIFSNNKVICIRYLSYYSMLFFINPVVTLG</sequence>
<accession>A0ABN0DY99</accession>
<evidence type="ECO:0000313" key="2">
    <source>
        <dbReference type="Proteomes" id="UP000006428"/>
    </source>
</evidence>
<reference evidence="1 2" key="1">
    <citation type="journal article" date="2012" name="Front. Microbiol.">
        <title>Draft Genome Sequence of the Virulent Strain 01-B526 of the Fish Pathogen Aeromonas salmonicida.</title>
        <authorList>
            <person name="Charette S.J."/>
            <person name="Brochu F."/>
            <person name="Boyle B."/>
            <person name="Filion G."/>
            <person name="Tanaka K.H."/>
            <person name="Derome N."/>
        </authorList>
    </citation>
    <scope>NUCLEOTIDE SEQUENCE [LARGE SCALE GENOMIC DNA]</scope>
    <source>
        <strain evidence="1 2">01-B526</strain>
    </source>
</reference>
<proteinExistence type="predicted"/>
<gene>
    <name evidence="1" type="ORF">IYQ_13108</name>
</gene>
<keyword evidence="2" id="KW-1185">Reference proteome</keyword>
<name>A0ABN0DY99_AERSS</name>
<comment type="caution">
    <text evidence="1">The sequence shown here is derived from an EMBL/GenBank/DDBJ whole genome shotgun (WGS) entry which is preliminary data.</text>
</comment>
<protein>
    <submittedName>
        <fullName evidence="1">Uncharacterized protein</fullName>
    </submittedName>
</protein>
<organism evidence="1 2">
    <name type="scientific">Aeromonas salmonicida subsp. salmonicida 01-B526</name>
    <dbReference type="NCBI Taxonomy" id="1076135"/>
    <lineage>
        <taxon>Bacteria</taxon>
        <taxon>Pseudomonadati</taxon>
        <taxon>Pseudomonadota</taxon>
        <taxon>Gammaproteobacteria</taxon>
        <taxon>Aeromonadales</taxon>
        <taxon>Aeromonadaceae</taxon>
        <taxon>Aeromonas</taxon>
    </lineage>
</organism>
<evidence type="ECO:0000313" key="1">
    <source>
        <dbReference type="EMBL" id="EHI51922.1"/>
    </source>
</evidence>